<dbReference type="InterPro" id="IPR017946">
    <property type="entry name" value="PLC-like_Pdiesterase_TIM-brl"/>
</dbReference>
<reference evidence="2 5" key="2">
    <citation type="submission" date="2019-07" db="EMBL/GenBank/DDBJ databases">
        <title>Whole genome shotgun sequence of Staphylococcus arlettae NBRC 109765.</title>
        <authorList>
            <person name="Hosoyama A."/>
            <person name="Uohara A."/>
            <person name="Ohji S."/>
            <person name="Ichikawa N."/>
        </authorList>
    </citation>
    <scope>NUCLEOTIDE SEQUENCE [LARGE SCALE GENOMIC DNA]</scope>
    <source>
        <strain evidence="2 5">NBRC 109765</strain>
    </source>
</reference>
<evidence type="ECO:0000313" key="2">
    <source>
        <dbReference type="EMBL" id="GEP99806.1"/>
    </source>
</evidence>
<keyword evidence="5" id="KW-1185">Reference proteome</keyword>
<name>A0A380CNX7_9STAP</name>
<evidence type="ECO:0000259" key="1">
    <source>
        <dbReference type="PROSITE" id="PS51704"/>
    </source>
</evidence>
<dbReference type="PANTHER" id="PTHR46211">
    <property type="entry name" value="GLYCEROPHOSPHORYL DIESTER PHOSPHODIESTERASE"/>
    <property type="match status" value="1"/>
</dbReference>
<dbReference type="GO" id="GO:0008889">
    <property type="term" value="F:glycerophosphodiester phosphodiesterase activity"/>
    <property type="evidence" value="ECO:0007669"/>
    <property type="project" value="UniProtKB-EC"/>
</dbReference>
<dbReference type="Pfam" id="PF03009">
    <property type="entry name" value="GDPD"/>
    <property type="match status" value="1"/>
</dbReference>
<evidence type="ECO:0000313" key="3">
    <source>
        <dbReference type="EMBL" id="SUJ25430.1"/>
    </source>
</evidence>
<dbReference type="SUPFAM" id="SSF51695">
    <property type="entry name" value="PLC-like phosphodiesterases"/>
    <property type="match status" value="1"/>
</dbReference>
<dbReference type="Gene3D" id="3.20.20.190">
    <property type="entry name" value="Phosphatidylinositol (PI) phosphodiesterase"/>
    <property type="match status" value="1"/>
</dbReference>
<dbReference type="EMBL" id="BKAV01000005">
    <property type="protein sequence ID" value="GEP99806.1"/>
    <property type="molecule type" value="Genomic_DNA"/>
</dbReference>
<dbReference type="GO" id="GO:0006629">
    <property type="term" value="P:lipid metabolic process"/>
    <property type="evidence" value="ECO:0007669"/>
    <property type="project" value="InterPro"/>
</dbReference>
<dbReference type="PROSITE" id="PS51704">
    <property type="entry name" value="GP_PDE"/>
    <property type="match status" value="1"/>
</dbReference>
<dbReference type="OrthoDB" id="384721at2"/>
<feature type="domain" description="GP-PDE" evidence="1">
    <location>
        <begin position="2"/>
        <end position="246"/>
    </location>
</feature>
<organism evidence="3 4">
    <name type="scientific">Staphylococcus arlettae</name>
    <dbReference type="NCBI Taxonomy" id="29378"/>
    <lineage>
        <taxon>Bacteria</taxon>
        <taxon>Bacillati</taxon>
        <taxon>Bacillota</taxon>
        <taxon>Bacilli</taxon>
        <taxon>Bacillales</taxon>
        <taxon>Staphylococcaceae</taxon>
        <taxon>Staphylococcus</taxon>
    </lineage>
</organism>
<dbReference type="EC" id="3.1.4.46" evidence="3"/>
<evidence type="ECO:0000313" key="4">
    <source>
        <dbReference type="Proteomes" id="UP000254956"/>
    </source>
</evidence>
<dbReference type="RefSeq" id="WP_103388414.1">
    <property type="nucleotide sequence ID" value="NZ_BKAV01000005.1"/>
</dbReference>
<dbReference type="InterPro" id="IPR030395">
    <property type="entry name" value="GP_PDE_dom"/>
</dbReference>
<accession>A0A380CNX7</accession>
<reference evidence="3 4" key="1">
    <citation type="submission" date="2018-06" db="EMBL/GenBank/DDBJ databases">
        <authorList>
            <consortium name="Pathogen Informatics"/>
            <person name="Doyle S."/>
        </authorList>
    </citation>
    <scope>NUCLEOTIDE SEQUENCE [LARGE SCALE GENOMIC DNA]</scope>
    <source>
        <strain evidence="3 4">NCTC12413</strain>
    </source>
</reference>
<dbReference type="Proteomes" id="UP000254956">
    <property type="component" value="Unassembled WGS sequence"/>
</dbReference>
<evidence type="ECO:0000313" key="5">
    <source>
        <dbReference type="Proteomes" id="UP000321598"/>
    </source>
</evidence>
<sequence length="252" mass="28664">MNTIFAHRGLPKITPENTLASFVKCGEIDSLNWIEIDIAITADEELIIIHDDFLDRTTNTTGEVSKSYYEDIKNASAGLWFGEQYNKETVPTFKQLIDIVNKYDLNVNIELKGVTGNNSVNQSKKLIQLLKENLGLLNDNIKVLISSFNFTLLKLAQESLPEVERAVLFEEHAFYPDWQSIVDYLGSKTIHIEDKGLTKEKVNHIITQGYTLNVWTVNDKERANELFNWGVNGIFTDIANELLHLSSEETVQ</sequence>
<proteinExistence type="predicted"/>
<keyword evidence="3" id="KW-0378">Hydrolase</keyword>
<dbReference type="AlphaFoldDB" id="A0A380CNX7"/>
<dbReference type="EMBL" id="UGZE01000001">
    <property type="protein sequence ID" value="SUJ25430.1"/>
    <property type="molecule type" value="Genomic_DNA"/>
</dbReference>
<gene>
    <name evidence="3" type="primary">ugpQ_3</name>
    <name evidence="2" type="synonym">glpQ</name>
    <name evidence="3" type="ORF">NCTC12413_02314</name>
    <name evidence="2" type="ORF">SAR03_08440</name>
</gene>
<dbReference type="Proteomes" id="UP000321598">
    <property type="component" value="Unassembled WGS sequence"/>
</dbReference>
<protein>
    <submittedName>
        <fullName evidence="3">Glycerophosphoryl diester phosphodiesterase</fullName>
        <ecNumber evidence="3">3.1.4.46</ecNumber>
    </submittedName>
</protein>
<dbReference type="PANTHER" id="PTHR46211:SF1">
    <property type="entry name" value="GLYCEROPHOSPHODIESTER PHOSPHODIESTERASE, CYTOPLASMIC"/>
    <property type="match status" value="1"/>
</dbReference>